<dbReference type="InterPro" id="IPR003607">
    <property type="entry name" value="HD/PDEase_dom"/>
</dbReference>
<sequence>MNIIEQTVQYVKDSLSSNDASHDYAHIERVYKMAIKIAHDESVESELDLEVIKLGALLHDVHDYKYSGSETAGPEAVQKFLNEAGYPSNLTDRVVYIVKNISYSKEMESNGNHVETPLELRIVQDADRLDALGAIGIGRTMVFSGSKGRPMYDPNIKPNINMSKKEYMDKKNDTAINHFYEKLFKLKDLMKTESGRRIAQKRHEFMELYVDHFKKEWEAEI</sequence>
<reference evidence="2 3" key="1">
    <citation type="submission" date="2024-03" db="EMBL/GenBank/DDBJ databases">
        <title>The Acrasis kona genome and developmental transcriptomes reveal deep origins of eukaryotic multicellular pathways.</title>
        <authorList>
            <person name="Sheikh S."/>
            <person name="Fu C.-J."/>
            <person name="Brown M.W."/>
            <person name="Baldauf S.L."/>
        </authorList>
    </citation>
    <scope>NUCLEOTIDE SEQUENCE [LARGE SCALE GENOMIC DNA]</scope>
    <source>
        <strain evidence="2 3">ATCC MYA-3509</strain>
    </source>
</reference>
<name>A0AAW2ZK63_9EUKA</name>
<proteinExistence type="predicted"/>
<dbReference type="Gene3D" id="1.10.472.50">
    <property type="entry name" value="HD-domain/PDEase-like"/>
    <property type="match status" value="1"/>
</dbReference>
<dbReference type="CDD" id="cd00077">
    <property type="entry name" value="HDc"/>
    <property type="match status" value="1"/>
</dbReference>
<dbReference type="PANTHER" id="PTHR33594">
    <property type="entry name" value="SUPERFAMILY HYDROLASE, PUTATIVE (AFU_ORTHOLOGUE AFUA_1G03035)-RELATED"/>
    <property type="match status" value="1"/>
</dbReference>
<dbReference type="Gene3D" id="1.20.58.1910">
    <property type="match status" value="1"/>
</dbReference>
<organism evidence="2 3">
    <name type="scientific">Acrasis kona</name>
    <dbReference type="NCBI Taxonomy" id="1008807"/>
    <lineage>
        <taxon>Eukaryota</taxon>
        <taxon>Discoba</taxon>
        <taxon>Heterolobosea</taxon>
        <taxon>Tetramitia</taxon>
        <taxon>Eutetramitia</taxon>
        <taxon>Acrasidae</taxon>
        <taxon>Acrasis</taxon>
    </lineage>
</organism>
<evidence type="ECO:0000313" key="3">
    <source>
        <dbReference type="Proteomes" id="UP001431209"/>
    </source>
</evidence>
<feature type="domain" description="HD/PDEase" evidence="1">
    <location>
        <begin position="19"/>
        <end position="141"/>
    </location>
</feature>
<gene>
    <name evidence="2" type="ORF">AKO1_006021</name>
</gene>
<keyword evidence="3" id="KW-1185">Reference proteome</keyword>
<dbReference type="PANTHER" id="PTHR33594:SF1">
    <property type="entry name" value="HD_PDEASE DOMAIN-CONTAINING PROTEIN"/>
    <property type="match status" value="1"/>
</dbReference>
<evidence type="ECO:0000259" key="1">
    <source>
        <dbReference type="SMART" id="SM00471"/>
    </source>
</evidence>
<dbReference type="SUPFAM" id="SSF109604">
    <property type="entry name" value="HD-domain/PDEase-like"/>
    <property type="match status" value="1"/>
</dbReference>
<dbReference type="Proteomes" id="UP001431209">
    <property type="component" value="Unassembled WGS sequence"/>
</dbReference>
<dbReference type="SMART" id="SM00471">
    <property type="entry name" value="HDc"/>
    <property type="match status" value="1"/>
</dbReference>
<dbReference type="Pfam" id="PF01966">
    <property type="entry name" value="HD"/>
    <property type="match status" value="1"/>
</dbReference>
<dbReference type="InterPro" id="IPR006674">
    <property type="entry name" value="HD_domain"/>
</dbReference>
<evidence type="ECO:0000313" key="2">
    <source>
        <dbReference type="EMBL" id="KAL0489880.1"/>
    </source>
</evidence>
<dbReference type="EMBL" id="JAOPGA020001611">
    <property type="protein sequence ID" value="KAL0489880.1"/>
    <property type="molecule type" value="Genomic_DNA"/>
</dbReference>
<dbReference type="AlphaFoldDB" id="A0AAW2ZK63"/>
<protein>
    <submittedName>
        <fullName evidence="2">YpgQ</fullName>
    </submittedName>
</protein>
<comment type="caution">
    <text evidence="2">The sequence shown here is derived from an EMBL/GenBank/DDBJ whole genome shotgun (WGS) entry which is preliminary data.</text>
</comment>
<accession>A0AAW2ZK63</accession>